<name>A0A164EIP8_9CRUS</name>
<keyword evidence="1" id="KW-0347">Helicase</keyword>
<evidence type="ECO:0000313" key="1">
    <source>
        <dbReference type="EMBL" id="KZR96821.1"/>
    </source>
</evidence>
<keyword evidence="1" id="KW-0547">Nucleotide-binding</keyword>
<feature type="non-terminal residue" evidence="1">
    <location>
        <position position="1"/>
    </location>
</feature>
<dbReference type="Proteomes" id="UP000076858">
    <property type="component" value="Unassembled WGS sequence"/>
</dbReference>
<sequence>LSDIIFVITSALSNDPIRFPDYARQRIRSALGKSNLVDQVKTLWKLSTPGKLAGNNFRPAVRLQMDSFHQRRVREKNHEADQREIVNALLRLEKISTHPSEEDDGDLAQET</sequence>
<keyword evidence="2" id="KW-1185">Reference proteome</keyword>
<dbReference type="EMBL" id="LRGB01023564">
    <property type="protein sequence ID" value="KZR96821.1"/>
    <property type="molecule type" value="Genomic_DNA"/>
</dbReference>
<keyword evidence="1" id="KW-0378">Hydrolase</keyword>
<dbReference type="GO" id="GO:0004386">
    <property type="term" value="F:helicase activity"/>
    <property type="evidence" value="ECO:0007669"/>
    <property type="project" value="UniProtKB-KW"/>
</dbReference>
<keyword evidence="1" id="KW-0067">ATP-binding</keyword>
<accession>A0A164EIP8</accession>
<dbReference type="OrthoDB" id="10067052at2759"/>
<comment type="caution">
    <text evidence="1">The sequence shown here is derived from an EMBL/GenBank/DDBJ whole genome shotgun (WGS) entry which is preliminary data.</text>
</comment>
<evidence type="ECO:0000313" key="2">
    <source>
        <dbReference type="Proteomes" id="UP000076858"/>
    </source>
</evidence>
<protein>
    <submittedName>
        <fullName evidence="1">Helicase c-terminal domain containing protein</fullName>
    </submittedName>
</protein>
<reference evidence="1 2" key="1">
    <citation type="submission" date="2016-03" db="EMBL/GenBank/DDBJ databases">
        <title>EvidentialGene: Evidence-directed Construction of Genes on Genomes.</title>
        <authorList>
            <person name="Gilbert D.G."/>
            <person name="Choi J.-H."/>
            <person name="Mockaitis K."/>
            <person name="Colbourne J."/>
            <person name="Pfrender M."/>
        </authorList>
    </citation>
    <scope>NUCLEOTIDE SEQUENCE [LARGE SCALE GENOMIC DNA]</scope>
    <source>
        <strain evidence="1 2">Xinb3</strain>
        <tissue evidence="1">Complete organism</tissue>
    </source>
</reference>
<gene>
    <name evidence="1" type="ORF">APZ42_008627</name>
</gene>
<dbReference type="AlphaFoldDB" id="A0A164EIP8"/>
<proteinExistence type="predicted"/>
<organism evidence="1 2">
    <name type="scientific">Daphnia magna</name>
    <dbReference type="NCBI Taxonomy" id="35525"/>
    <lineage>
        <taxon>Eukaryota</taxon>
        <taxon>Metazoa</taxon>
        <taxon>Ecdysozoa</taxon>
        <taxon>Arthropoda</taxon>
        <taxon>Crustacea</taxon>
        <taxon>Branchiopoda</taxon>
        <taxon>Diplostraca</taxon>
        <taxon>Cladocera</taxon>
        <taxon>Anomopoda</taxon>
        <taxon>Daphniidae</taxon>
        <taxon>Daphnia</taxon>
    </lineage>
</organism>